<name>A0A6J4S935_9ACTN</name>
<feature type="non-terminal residue" evidence="2">
    <location>
        <position position="1"/>
    </location>
</feature>
<feature type="region of interest" description="Disordered" evidence="1">
    <location>
        <begin position="1"/>
        <end position="164"/>
    </location>
</feature>
<feature type="compositionally biased region" description="Basic residues" evidence="1">
    <location>
        <begin position="49"/>
        <end position="70"/>
    </location>
</feature>
<reference evidence="2" key="1">
    <citation type="submission" date="2020-02" db="EMBL/GenBank/DDBJ databases">
        <authorList>
            <person name="Meier V. D."/>
        </authorList>
    </citation>
    <scope>NUCLEOTIDE SEQUENCE</scope>
    <source>
        <strain evidence="2">AVDCRST_MAG38</strain>
    </source>
</reference>
<dbReference type="AlphaFoldDB" id="A0A6J4S935"/>
<feature type="compositionally biased region" description="Low complexity" evidence="1">
    <location>
        <begin position="155"/>
        <end position="164"/>
    </location>
</feature>
<dbReference type="EMBL" id="CADCVJ010000223">
    <property type="protein sequence ID" value="CAA9492603.1"/>
    <property type="molecule type" value="Genomic_DNA"/>
</dbReference>
<evidence type="ECO:0000256" key="1">
    <source>
        <dbReference type="SAM" id="MobiDB-lite"/>
    </source>
</evidence>
<accession>A0A6J4S935</accession>
<organism evidence="2">
    <name type="scientific">uncultured Solirubrobacteraceae bacterium</name>
    <dbReference type="NCBI Taxonomy" id="1162706"/>
    <lineage>
        <taxon>Bacteria</taxon>
        <taxon>Bacillati</taxon>
        <taxon>Actinomycetota</taxon>
        <taxon>Thermoleophilia</taxon>
        <taxon>Solirubrobacterales</taxon>
        <taxon>Solirubrobacteraceae</taxon>
        <taxon>environmental samples</taxon>
    </lineage>
</organism>
<evidence type="ECO:0000313" key="2">
    <source>
        <dbReference type="EMBL" id="CAA9492603.1"/>
    </source>
</evidence>
<gene>
    <name evidence="2" type="ORF">AVDCRST_MAG38-2668</name>
</gene>
<feature type="compositionally biased region" description="Basic and acidic residues" evidence="1">
    <location>
        <begin position="99"/>
        <end position="120"/>
    </location>
</feature>
<protein>
    <submittedName>
        <fullName evidence="2">Uncharacterized protein</fullName>
    </submittedName>
</protein>
<feature type="compositionally biased region" description="Basic residues" evidence="1">
    <location>
        <begin position="16"/>
        <end position="27"/>
    </location>
</feature>
<sequence>AGLRCGPATHDPAAQRRVRRRATRLGHLRAPAGPRLPSRVASGSELPHRRPLRARARRARLHARSGHRLAGRAPGAAAVGVARARRGGPLVDRPLAGQRHGDRRSDRLAPSRRTALDPRGLHAHRPRVAQWLRGQRDAGPGRAPAPRRRADPRPDTGAPRPADL</sequence>
<feature type="non-terminal residue" evidence="2">
    <location>
        <position position="164"/>
    </location>
</feature>
<feature type="compositionally biased region" description="Low complexity" evidence="1">
    <location>
        <begin position="71"/>
        <end position="90"/>
    </location>
</feature>
<proteinExistence type="predicted"/>